<dbReference type="GO" id="GO:0006508">
    <property type="term" value="P:proteolysis"/>
    <property type="evidence" value="ECO:0007669"/>
    <property type="project" value="UniProtKB-KW"/>
</dbReference>
<feature type="domain" description="Peptidase S8/S53" evidence="8">
    <location>
        <begin position="114"/>
        <end position="301"/>
    </location>
</feature>
<sequence>MSGELRQLYVENRAEQQASTRANEPDSRAVCAFVRIEGDAEAVFKTHGCKSLASIGNIHIVNIPLNRLAQLSQSKQVNRIEAGHSNSILTDSTAKVLNAWPAYQGLSLPQAYTGKGVVAGVQDIGFDLTHPNFCDSTGQTLRIKALWDQLSTDTIGSTLPVGRDYTTPNDLLNLRHTRDGKQETHGTHTLGIAAGSGFKSPYRGMAWESDICLVSNMTSENKNLVDKKDLHKYTTATDALGFKYIFDYAKRHNQPCVVSFSEGSSFRFDSDTQLYHAFLDSLQGPGRIIVAAAGNEGGRASYLRKPLGTDSAGTCIKDSNGRIRVSAKSKAHFLIRLRFHRVGTLTTYDIDTRTLITSKDSLLVDTLTFGKLSYEIQAVAYPSDNAGALAYEMYLRALGSNTYVPPTALILIGAKADVELFRGTGTWETNKREPALLGGNDSHTILSPASAPSVIAVGATSYRTYITNYKGEKKFSFQGTGGKRAPYSSKGPTADGRTKPDLMAPGSNIISSYNSFYIASNPNKSDVQWDVEHFEHNGRIYPWNCNTGTSMAAPAAAGAIALWLQAKPTLTTSEVLDVVAQTGIRHTTSLPHPNNQYGYGQIDVYRGLLHILGITKVQGIDQHQPQGVSIAPGSNGELHITFADGQPHTCALRIYSLSGSLVLSRARTLLAAQSTIRLGSLTAGVYVVQIHADSPKHSGSTLVRFIGK</sequence>
<dbReference type="SUPFAM" id="SSF52743">
    <property type="entry name" value="Subtilisin-like"/>
    <property type="match status" value="1"/>
</dbReference>
<dbReference type="Gene3D" id="3.40.50.200">
    <property type="entry name" value="Peptidase S8/S53 domain"/>
    <property type="match status" value="2"/>
</dbReference>
<dbReference type="Pfam" id="PF00082">
    <property type="entry name" value="Peptidase_S8"/>
    <property type="match status" value="2"/>
</dbReference>
<dbReference type="EMBL" id="JNGW01000090">
    <property type="protein sequence ID" value="KDR51844.1"/>
    <property type="molecule type" value="Genomic_DNA"/>
</dbReference>
<evidence type="ECO:0000256" key="7">
    <source>
        <dbReference type="SAM" id="MobiDB-lite"/>
    </source>
</evidence>
<keyword evidence="4 6" id="KW-0720">Serine protease</keyword>
<evidence type="ECO:0000313" key="10">
    <source>
        <dbReference type="Proteomes" id="UP000027442"/>
    </source>
</evidence>
<keyword evidence="3 6" id="KW-0378">Hydrolase</keyword>
<evidence type="ECO:0000256" key="3">
    <source>
        <dbReference type="ARBA" id="ARBA00022801"/>
    </source>
</evidence>
<dbReference type="InterPro" id="IPR023828">
    <property type="entry name" value="Peptidase_S8_Ser-AS"/>
</dbReference>
<dbReference type="Proteomes" id="UP000027442">
    <property type="component" value="Unassembled WGS sequence"/>
</dbReference>
<feature type="active site" description="Charge relay system" evidence="5 6">
    <location>
        <position position="550"/>
    </location>
</feature>
<comment type="caution">
    <text evidence="9">The sequence shown here is derived from an EMBL/GenBank/DDBJ whole genome shotgun (WGS) entry which is preliminary data.</text>
</comment>
<dbReference type="GO" id="GO:0004252">
    <property type="term" value="F:serine-type endopeptidase activity"/>
    <property type="evidence" value="ECO:0007669"/>
    <property type="project" value="UniProtKB-UniRule"/>
</dbReference>
<comment type="similarity">
    <text evidence="1 6">Belongs to the peptidase S8 family.</text>
</comment>
<dbReference type="eggNOG" id="COG1404">
    <property type="taxonomic scope" value="Bacteria"/>
</dbReference>
<organism evidence="9 10">
    <name type="scientific">Hoylesella loescheii DSM 19665 = JCM 12249 = ATCC 15930</name>
    <dbReference type="NCBI Taxonomy" id="1122985"/>
    <lineage>
        <taxon>Bacteria</taxon>
        <taxon>Pseudomonadati</taxon>
        <taxon>Bacteroidota</taxon>
        <taxon>Bacteroidia</taxon>
        <taxon>Bacteroidales</taxon>
        <taxon>Prevotellaceae</taxon>
        <taxon>Hoylesella</taxon>
    </lineage>
</organism>
<dbReference type="PANTHER" id="PTHR43806:SF11">
    <property type="entry name" value="CEREVISIN-RELATED"/>
    <property type="match status" value="1"/>
</dbReference>
<gene>
    <name evidence="9" type="ORF">HMPREF1991_02124</name>
</gene>
<feature type="active site" description="Charge relay system" evidence="5 6">
    <location>
        <position position="123"/>
    </location>
</feature>
<accession>A0A069QIG6</accession>
<dbReference type="InterPro" id="IPR036852">
    <property type="entry name" value="Peptidase_S8/S53_dom_sf"/>
</dbReference>
<name>A0A069QIG6_HOYLO</name>
<feature type="region of interest" description="Disordered" evidence="7">
    <location>
        <begin position="477"/>
        <end position="501"/>
    </location>
</feature>
<dbReference type="InterPro" id="IPR000209">
    <property type="entry name" value="Peptidase_S8/S53_dom"/>
</dbReference>
<reference evidence="9 10" key="1">
    <citation type="submission" date="2013-08" db="EMBL/GenBank/DDBJ databases">
        <authorList>
            <person name="Weinstock G."/>
            <person name="Sodergren E."/>
            <person name="Wylie T."/>
            <person name="Fulton L."/>
            <person name="Fulton R."/>
            <person name="Fronick C."/>
            <person name="O'Laughlin M."/>
            <person name="Godfrey J."/>
            <person name="Miner T."/>
            <person name="Herter B."/>
            <person name="Appelbaum E."/>
            <person name="Cordes M."/>
            <person name="Lek S."/>
            <person name="Wollam A."/>
            <person name="Pepin K.H."/>
            <person name="Palsikar V.B."/>
            <person name="Mitreva M."/>
            <person name="Wilson R.K."/>
        </authorList>
    </citation>
    <scope>NUCLEOTIDE SEQUENCE [LARGE SCALE GENOMIC DNA]</scope>
    <source>
        <strain evidence="9 10">ATCC 15930</strain>
    </source>
</reference>
<evidence type="ECO:0000256" key="2">
    <source>
        <dbReference type="ARBA" id="ARBA00022670"/>
    </source>
</evidence>
<dbReference type="PROSITE" id="PS51892">
    <property type="entry name" value="SUBTILASE"/>
    <property type="match status" value="1"/>
</dbReference>
<dbReference type="InterPro" id="IPR050131">
    <property type="entry name" value="Peptidase_S8_subtilisin-like"/>
</dbReference>
<keyword evidence="10" id="KW-1185">Reference proteome</keyword>
<dbReference type="PRINTS" id="PR00723">
    <property type="entry name" value="SUBTILISIN"/>
</dbReference>
<dbReference type="PROSITE" id="PS00138">
    <property type="entry name" value="SUBTILASE_SER"/>
    <property type="match status" value="1"/>
</dbReference>
<evidence type="ECO:0000256" key="6">
    <source>
        <dbReference type="PROSITE-ProRule" id="PRU01240"/>
    </source>
</evidence>
<evidence type="ECO:0000259" key="8">
    <source>
        <dbReference type="Pfam" id="PF00082"/>
    </source>
</evidence>
<feature type="domain" description="Peptidase S8/S53" evidence="8">
    <location>
        <begin position="437"/>
        <end position="600"/>
    </location>
</feature>
<dbReference type="InterPro" id="IPR015500">
    <property type="entry name" value="Peptidase_S8_subtilisin-rel"/>
</dbReference>
<evidence type="ECO:0000256" key="4">
    <source>
        <dbReference type="ARBA" id="ARBA00022825"/>
    </source>
</evidence>
<evidence type="ECO:0000313" key="9">
    <source>
        <dbReference type="EMBL" id="KDR51844.1"/>
    </source>
</evidence>
<dbReference type="HOGENOM" id="CLU_020737_0_0_10"/>
<proteinExistence type="inferred from homology"/>
<dbReference type="PANTHER" id="PTHR43806">
    <property type="entry name" value="PEPTIDASE S8"/>
    <property type="match status" value="1"/>
</dbReference>
<feature type="active site" description="Charge relay system" evidence="5 6">
    <location>
        <position position="185"/>
    </location>
</feature>
<keyword evidence="2 6" id="KW-0645">Protease</keyword>
<dbReference type="PATRIC" id="fig|1122985.7.peg.2201"/>
<dbReference type="AlphaFoldDB" id="A0A069QIG6"/>
<evidence type="ECO:0000256" key="1">
    <source>
        <dbReference type="ARBA" id="ARBA00011073"/>
    </source>
</evidence>
<evidence type="ECO:0000256" key="5">
    <source>
        <dbReference type="PIRSR" id="PIRSR615500-1"/>
    </source>
</evidence>
<protein>
    <submittedName>
        <fullName evidence="9">Peptidase, S8/S53 family</fullName>
    </submittedName>
</protein>